<dbReference type="EMBL" id="CP032098">
    <property type="protein sequence ID" value="AXX91646.1"/>
    <property type="molecule type" value="Genomic_DNA"/>
</dbReference>
<organism evidence="2 3">
    <name type="scientific">Malaciobacter molluscorum LMG 25693</name>
    <dbReference type="NCBI Taxonomy" id="870501"/>
    <lineage>
        <taxon>Bacteria</taxon>
        <taxon>Pseudomonadati</taxon>
        <taxon>Campylobacterota</taxon>
        <taxon>Epsilonproteobacteria</taxon>
        <taxon>Campylobacterales</taxon>
        <taxon>Arcobacteraceae</taxon>
        <taxon>Malaciobacter</taxon>
    </lineage>
</organism>
<evidence type="ECO:0000313" key="3">
    <source>
        <dbReference type="Proteomes" id="UP000221222"/>
    </source>
</evidence>
<keyword evidence="3" id="KW-1185">Reference proteome</keyword>
<evidence type="ECO:0000313" key="4">
    <source>
        <dbReference type="Proteomes" id="UP000262712"/>
    </source>
</evidence>
<gene>
    <name evidence="1" type="ORF">AMOL_0646</name>
    <name evidence="2" type="ORF">CPU12_04575</name>
</gene>
<evidence type="ECO:0008006" key="5">
    <source>
        <dbReference type="Google" id="ProtNLM"/>
    </source>
</evidence>
<evidence type="ECO:0000313" key="1">
    <source>
        <dbReference type="EMBL" id="AXX91646.1"/>
    </source>
</evidence>
<reference evidence="2 3" key="1">
    <citation type="submission" date="2017-09" db="EMBL/GenBank/DDBJ databases">
        <title>Arcobacter canalis sp. nov., a new species isolated from a water canal contaminated with urban sewage.</title>
        <authorList>
            <person name="Perez-Cataluna A."/>
            <person name="Salas-Masso N."/>
            <person name="Figueras M.J."/>
        </authorList>
    </citation>
    <scope>NUCLEOTIDE SEQUENCE [LARGE SCALE GENOMIC DNA]</scope>
    <source>
        <strain evidence="2 3">F98-3</strain>
    </source>
</reference>
<evidence type="ECO:0000313" key="2">
    <source>
        <dbReference type="EMBL" id="PHO18559.1"/>
    </source>
</evidence>
<sequence length="108" mass="12705">MKKAFSLLFTILIVTILSLVSINIFQSRAINNQNTINQYLYIQANNHLNFLQEYINSIKNLKNNDEIKIESNRFDIIAKVKKDEKNTKIIMSVKSKDYNIRVQRTLIK</sequence>
<dbReference type="KEGG" id="amol:AMOL_0646"/>
<proteinExistence type="predicted"/>
<accession>A0A2G1DJ71</accession>
<dbReference type="AlphaFoldDB" id="A0A2G1DJ71"/>
<dbReference type="Proteomes" id="UP000221222">
    <property type="component" value="Unassembled WGS sequence"/>
</dbReference>
<reference evidence="1 4" key="2">
    <citation type="submission" date="2018-08" db="EMBL/GenBank/DDBJ databases">
        <title>Complete genome of the Arcobacter molluscorum type strain LMG 25693.</title>
        <authorList>
            <person name="Miller W.G."/>
            <person name="Yee E."/>
            <person name="Bono J.L."/>
        </authorList>
    </citation>
    <scope>NUCLEOTIDE SEQUENCE [LARGE SCALE GENOMIC DNA]</scope>
    <source>
        <strain evidence="1 4">CECT 7696</strain>
    </source>
</reference>
<protein>
    <recommendedName>
        <fullName evidence="5">Transformation system protein</fullName>
    </recommendedName>
</protein>
<name>A0A2G1DJ71_9BACT</name>
<dbReference type="Proteomes" id="UP000262712">
    <property type="component" value="Chromosome"/>
</dbReference>
<dbReference type="EMBL" id="NXFY01000005">
    <property type="protein sequence ID" value="PHO18559.1"/>
    <property type="molecule type" value="Genomic_DNA"/>
</dbReference>
<dbReference type="RefSeq" id="WP_099341910.1">
    <property type="nucleotide sequence ID" value="NZ_CP032098.1"/>
</dbReference>